<dbReference type="PATRIC" id="fig|123899.6.peg.2293"/>
<gene>
    <name evidence="2" type="ORF">SAMEA3906487_02305</name>
</gene>
<sequence length="283" mass="30963">MKWFTVATEGQTTDGRVIERSWLDDIAATYNRETYGARIWMEHIRGLLPDSPFKAYGDVLAVRVQDNKDGKRELQAQLDPTPDLVAMTKKRQKIYTSIEIEPNFAKSGKCGLIGVSVTDSPASLGTSILEFAAKNPAAHPYASRKQNPANLFTSALETVLDFDETPAAQVPDASASFFARMKELLSTFAQQPQQAQPALPNDTAKALQALPQLFSDFQAAYTAGNNATASKVEKLESELAEFKKSAASAADLQDLRETLDKTPNSFHQRQLATGGTGEQLTQF</sequence>
<reference evidence="2 3" key="1">
    <citation type="submission" date="2016-04" db="EMBL/GenBank/DDBJ databases">
        <authorList>
            <consortium name="Pathogen Informatics"/>
        </authorList>
    </citation>
    <scope>NUCLEOTIDE SEQUENCE [LARGE SCALE GENOMIC DNA]</scope>
    <source>
        <strain evidence="2 3">H044680328</strain>
    </source>
</reference>
<evidence type="ECO:0000313" key="2">
    <source>
        <dbReference type="EMBL" id="SAI70630.1"/>
    </source>
</evidence>
<keyword evidence="1" id="KW-0175">Coiled coil</keyword>
<name>A0A157NP12_9BORD</name>
<dbReference type="Proteomes" id="UP000076825">
    <property type="component" value="Chromosome 1"/>
</dbReference>
<dbReference type="GeneID" id="56590426"/>
<dbReference type="KEGG" id="btrm:SAMEA390648702305"/>
<protein>
    <submittedName>
        <fullName evidence="2">Phage capsid scaffolding protein (GPO) serine peptidase</fullName>
    </submittedName>
</protein>
<dbReference type="Pfam" id="PF05929">
    <property type="entry name" value="Phage_GPO"/>
    <property type="match status" value="1"/>
</dbReference>
<evidence type="ECO:0000313" key="3">
    <source>
        <dbReference type="Proteomes" id="UP000076825"/>
    </source>
</evidence>
<dbReference type="EMBL" id="LT546645">
    <property type="protein sequence ID" value="SAI70630.1"/>
    <property type="molecule type" value="Genomic_DNA"/>
</dbReference>
<dbReference type="OrthoDB" id="5625143at2"/>
<feature type="coiled-coil region" evidence="1">
    <location>
        <begin position="225"/>
        <end position="252"/>
    </location>
</feature>
<dbReference type="InterPro" id="IPR009228">
    <property type="entry name" value="Capsid_scaffold_GpO"/>
</dbReference>
<dbReference type="RefSeq" id="WP_063491970.1">
    <property type="nucleotide sequence ID" value="NZ_CP016340.1"/>
</dbReference>
<accession>A0A157NP12</accession>
<dbReference type="AlphaFoldDB" id="A0A157NP12"/>
<proteinExistence type="predicted"/>
<dbReference type="STRING" id="123899.SAMEA3906487_02305"/>
<organism evidence="2 3">
    <name type="scientific">Bordetella trematum</name>
    <dbReference type="NCBI Taxonomy" id="123899"/>
    <lineage>
        <taxon>Bacteria</taxon>
        <taxon>Pseudomonadati</taxon>
        <taxon>Pseudomonadota</taxon>
        <taxon>Betaproteobacteria</taxon>
        <taxon>Burkholderiales</taxon>
        <taxon>Alcaligenaceae</taxon>
        <taxon>Bordetella</taxon>
    </lineage>
</organism>
<evidence type="ECO:0000256" key="1">
    <source>
        <dbReference type="SAM" id="Coils"/>
    </source>
</evidence>
<keyword evidence="3" id="KW-1185">Reference proteome</keyword>